<feature type="region of interest" description="Disordered" evidence="1">
    <location>
        <begin position="192"/>
        <end position="254"/>
    </location>
</feature>
<accession>A0A267ERU9</accession>
<keyword evidence="2" id="KW-0812">Transmembrane</keyword>
<protein>
    <submittedName>
        <fullName evidence="4">Uncharacterized protein</fullName>
    </submittedName>
</protein>
<dbReference type="EMBL" id="NIVC01003254">
    <property type="protein sequence ID" value="PAA52367.1"/>
    <property type="molecule type" value="Genomic_DNA"/>
</dbReference>
<keyword evidence="2" id="KW-0472">Membrane</keyword>
<evidence type="ECO:0000256" key="1">
    <source>
        <dbReference type="SAM" id="MobiDB-lite"/>
    </source>
</evidence>
<evidence type="ECO:0000256" key="2">
    <source>
        <dbReference type="SAM" id="Phobius"/>
    </source>
</evidence>
<gene>
    <name evidence="4" type="ORF">BOX15_Mlig027099g1</name>
    <name evidence="3" type="ORF">BOX15_Mlig027099g3</name>
</gene>
<keyword evidence="5" id="KW-1185">Reference proteome</keyword>
<dbReference type="AlphaFoldDB" id="A0A267ERU9"/>
<evidence type="ECO:0000313" key="5">
    <source>
        <dbReference type="Proteomes" id="UP000215902"/>
    </source>
</evidence>
<dbReference type="Proteomes" id="UP000215902">
    <property type="component" value="Unassembled WGS sequence"/>
</dbReference>
<keyword evidence="2" id="KW-1133">Transmembrane helix</keyword>
<name>A0A267ERU9_9PLAT</name>
<evidence type="ECO:0000313" key="4">
    <source>
        <dbReference type="EMBL" id="PAA64270.1"/>
    </source>
</evidence>
<feature type="compositionally biased region" description="Pro residues" evidence="1">
    <location>
        <begin position="242"/>
        <end position="254"/>
    </location>
</feature>
<proteinExistence type="predicted"/>
<feature type="transmembrane region" description="Helical" evidence="2">
    <location>
        <begin position="154"/>
        <end position="180"/>
    </location>
</feature>
<sequence length="254" mass="27772">MKTLLLLLVNTPSKWFTCSTFAFGFSYFILTSRSSTDAAVLFRGQRNLLQPVGPSQLVLMPDGNGSNNIVAYNARHPPRNSNRIQSDDSNPAVCEVTRSDGSLHYVVCKQSSSYGDSFCCGRRPAQYCCSFEEFYKSKNRKKSDNSQSGLIERIGVFAIGLVCSLLFSCCLCLIVCLCIVQPKWRQRTAVGAMQRRTGGSEKSGSSVASQKTLSSMPSRPASPSPPPMQPPRQPQIPLSLQLPPPPPPYSPPAQ</sequence>
<feature type="compositionally biased region" description="Polar residues" evidence="1">
    <location>
        <begin position="200"/>
        <end position="213"/>
    </location>
</feature>
<reference evidence="4 5" key="1">
    <citation type="submission" date="2017-06" db="EMBL/GenBank/DDBJ databases">
        <title>A platform for efficient transgenesis in Macrostomum lignano, a flatworm model organism for stem cell research.</title>
        <authorList>
            <person name="Berezikov E."/>
        </authorList>
    </citation>
    <scope>NUCLEOTIDE SEQUENCE [LARGE SCALE GENOMIC DNA]</scope>
    <source>
        <strain evidence="4">DV1</strain>
        <tissue evidence="4">Whole organism</tissue>
    </source>
</reference>
<comment type="caution">
    <text evidence="4">The sequence shown here is derived from an EMBL/GenBank/DDBJ whole genome shotgun (WGS) entry which is preliminary data.</text>
</comment>
<organism evidence="4 5">
    <name type="scientific">Macrostomum lignano</name>
    <dbReference type="NCBI Taxonomy" id="282301"/>
    <lineage>
        <taxon>Eukaryota</taxon>
        <taxon>Metazoa</taxon>
        <taxon>Spiralia</taxon>
        <taxon>Lophotrochozoa</taxon>
        <taxon>Platyhelminthes</taxon>
        <taxon>Rhabditophora</taxon>
        <taxon>Macrostomorpha</taxon>
        <taxon>Macrostomida</taxon>
        <taxon>Macrostomidae</taxon>
        <taxon>Macrostomum</taxon>
    </lineage>
</organism>
<evidence type="ECO:0000313" key="3">
    <source>
        <dbReference type="EMBL" id="PAA52367.1"/>
    </source>
</evidence>
<feature type="compositionally biased region" description="Pro residues" evidence="1">
    <location>
        <begin position="220"/>
        <end position="234"/>
    </location>
</feature>
<dbReference type="EMBL" id="NIVC01001769">
    <property type="protein sequence ID" value="PAA64270.1"/>
    <property type="molecule type" value="Genomic_DNA"/>
</dbReference>